<keyword evidence="8" id="KW-0408">Iron</keyword>
<dbReference type="GO" id="GO:0016323">
    <property type="term" value="C:basolateral plasma membrane"/>
    <property type="evidence" value="ECO:0007669"/>
    <property type="project" value="UniProtKB-SubCell"/>
</dbReference>
<keyword evidence="10 11" id="KW-0472">Membrane</keyword>
<evidence type="ECO:0000256" key="7">
    <source>
        <dbReference type="ARBA" id="ARBA00022989"/>
    </source>
</evidence>
<feature type="transmembrane region" description="Helical" evidence="11">
    <location>
        <begin position="443"/>
        <end position="462"/>
    </location>
</feature>
<organism evidence="12 13">
    <name type="scientific">Zosterops hypoxanthus</name>
    <dbReference type="NCBI Taxonomy" id="2485327"/>
    <lineage>
        <taxon>Eukaryota</taxon>
        <taxon>Metazoa</taxon>
        <taxon>Chordata</taxon>
        <taxon>Craniata</taxon>
        <taxon>Vertebrata</taxon>
        <taxon>Euteleostomi</taxon>
        <taxon>Archelosauria</taxon>
        <taxon>Archosauria</taxon>
        <taxon>Dinosauria</taxon>
        <taxon>Saurischia</taxon>
        <taxon>Theropoda</taxon>
        <taxon>Coelurosauria</taxon>
        <taxon>Aves</taxon>
        <taxon>Neognathae</taxon>
        <taxon>Neoaves</taxon>
        <taxon>Telluraves</taxon>
        <taxon>Australaves</taxon>
        <taxon>Passeriformes</taxon>
        <taxon>Sylvioidea</taxon>
        <taxon>Zosteropidae</taxon>
        <taxon>Zosterops</taxon>
    </lineage>
</organism>
<evidence type="ECO:0000256" key="1">
    <source>
        <dbReference type="ARBA" id="ARBA00004554"/>
    </source>
</evidence>
<keyword evidence="9 11" id="KW-0406">Ion transport</keyword>
<feature type="transmembrane region" description="Helical" evidence="11">
    <location>
        <begin position="483"/>
        <end position="506"/>
    </location>
</feature>
<dbReference type="Gene3D" id="1.20.1250.20">
    <property type="entry name" value="MFS general substrate transporter like domains"/>
    <property type="match status" value="1"/>
</dbReference>
<dbReference type="InterPro" id="IPR009716">
    <property type="entry name" value="Ferroportin-1"/>
</dbReference>
<dbReference type="GO" id="GO:0005381">
    <property type="term" value="F:iron ion transmembrane transporter activity"/>
    <property type="evidence" value="ECO:0007669"/>
    <property type="project" value="UniProtKB-UniRule"/>
</dbReference>
<comment type="similarity">
    <text evidence="2 11">Belongs to the ferroportin (FP) (TC 2.A.100) family. SLC40A subfamily.</text>
</comment>
<dbReference type="GO" id="GO:0017046">
    <property type="term" value="F:peptide hormone binding"/>
    <property type="evidence" value="ECO:0007669"/>
    <property type="project" value="TreeGrafter"/>
</dbReference>
<comment type="caution">
    <text evidence="12">The sequence shown here is derived from an EMBL/GenBank/DDBJ whole genome shotgun (WGS) entry which is preliminary data.</text>
</comment>
<keyword evidence="13" id="KW-1185">Reference proteome</keyword>
<protein>
    <recommendedName>
        <fullName evidence="11">Solute carrier family 40 member</fullName>
    </recommendedName>
</protein>
<dbReference type="InterPro" id="IPR036259">
    <property type="entry name" value="MFS_trans_sf"/>
</dbReference>
<dbReference type="OrthoDB" id="648861at2759"/>
<dbReference type="Proteomes" id="UP000549157">
    <property type="component" value="Unassembled WGS sequence"/>
</dbReference>
<feature type="transmembrane region" description="Helical" evidence="11">
    <location>
        <begin position="326"/>
        <end position="349"/>
    </location>
</feature>
<evidence type="ECO:0000256" key="8">
    <source>
        <dbReference type="ARBA" id="ARBA00023004"/>
    </source>
</evidence>
<evidence type="ECO:0000256" key="9">
    <source>
        <dbReference type="ARBA" id="ARBA00023065"/>
    </source>
</evidence>
<proteinExistence type="inferred from homology"/>
<gene>
    <name evidence="12" type="primary">Slc40a1</name>
    <name evidence="12" type="ORF">ZOSHYP_R10542</name>
</gene>
<comment type="function">
    <text evidence="11">May be involved in iron transport and iron homeostasis.</text>
</comment>
<keyword evidence="5 11" id="KW-0812">Transmembrane</keyword>
<dbReference type="CDD" id="cd17480">
    <property type="entry name" value="MFS_SLC40A1_like"/>
    <property type="match status" value="1"/>
</dbReference>
<keyword evidence="3 11" id="KW-0813">Transport</keyword>
<sequence>RLGSVVAYFTSAKFLLYLGHALSTWGDRMWHFAVSVFLVELYGNSLLLTAVYGLVVAGSVLLLGALIGDWVDKNSRLKVAQTSLIVQNSSVILCGVILMIIFLFKTQLLTLYQGWLLTLCYILVITIANIANLASTATAITIQRDWIVVVAGEDRSKLADMNATIRRIDQLTNILAPMAVGQIMTFGSPMIGCGFISGWNLMSMCVEYLLLWKVYQKTPTLARKAAKVEASELKQLNVKKESDVKPAEGVQLIIEKDVSGFEPQQEKEVGCAARIAEPFITFRDGWVAYYNQPVFLAGMGLAFLYMTVLGFDCITTGYAYTQGLSGSVLSLLMGASAVTGIMGTVAFTWLRRKCGLIRTGLISGVAQFACLILCAISVFMPGSPMDLTVSPFADISARLFENEPLPTIASPEPEMIFATGMPNLSNGSIAPADSDPEMSPEPVPLLSVSLLFAGVIAARVGLWSFDLTVTQLLQENVIESERGIINGVQNSMNYLLDLLHFIMVILAPNPEAFGLLVLISVSFVAMGHIMYFRFAQKSLGKQLFVCHTPDPKEAPDSSPPGNTSTV</sequence>
<name>A0A7L2KS54_9PASS</name>
<comment type="caution">
    <text evidence="11">Lacks conserved residue(s) required for the propagation of feature annotation.</text>
</comment>
<evidence type="ECO:0000256" key="3">
    <source>
        <dbReference type="ARBA" id="ARBA00022448"/>
    </source>
</evidence>
<dbReference type="PANTHER" id="PTHR11660">
    <property type="entry name" value="SOLUTE CARRIER FAMILY 40 MEMBER"/>
    <property type="match status" value="1"/>
</dbReference>
<evidence type="ECO:0000256" key="5">
    <source>
        <dbReference type="ARBA" id="ARBA00022692"/>
    </source>
</evidence>
<feature type="transmembrane region" description="Helical" evidence="11">
    <location>
        <begin position="115"/>
        <end position="134"/>
    </location>
</feature>
<feature type="transmembrane region" description="Helical" evidence="11">
    <location>
        <begin position="361"/>
        <end position="380"/>
    </location>
</feature>
<dbReference type="AlphaFoldDB" id="A0A7L2KS54"/>
<evidence type="ECO:0000313" key="13">
    <source>
        <dbReference type="Proteomes" id="UP000549157"/>
    </source>
</evidence>
<reference evidence="12 13" key="1">
    <citation type="submission" date="2019-09" db="EMBL/GenBank/DDBJ databases">
        <title>Bird 10,000 Genomes (B10K) Project - Family phase.</title>
        <authorList>
            <person name="Zhang G."/>
        </authorList>
    </citation>
    <scope>NUCLEOTIDE SEQUENCE [LARGE SCALE GENOMIC DNA]</scope>
    <source>
        <strain evidence="12">B10K-DU-001-36</strain>
        <tissue evidence="12">Muscle</tissue>
    </source>
</reference>
<feature type="transmembrane region" description="Helical" evidence="11">
    <location>
        <begin position="512"/>
        <end position="532"/>
    </location>
</feature>
<feature type="transmembrane region" description="Helical" evidence="11">
    <location>
        <begin position="45"/>
        <end position="67"/>
    </location>
</feature>
<dbReference type="PANTHER" id="PTHR11660:SF47">
    <property type="entry name" value="SOLUTE CARRIER FAMILY 40 MEMBER 1"/>
    <property type="match status" value="1"/>
</dbReference>
<dbReference type="SUPFAM" id="SSF103473">
    <property type="entry name" value="MFS general substrate transporter"/>
    <property type="match status" value="1"/>
</dbReference>
<accession>A0A7L2KS54</accession>
<keyword evidence="4" id="KW-1003">Cell membrane</keyword>
<evidence type="ECO:0000256" key="6">
    <source>
        <dbReference type="ARBA" id="ARBA00022723"/>
    </source>
</evidence>
<evidence type="ECO:0000313" key="12">
    <source>
        <dbReference type="EMBL" id="NXR38121.1"/>
    </source>
</evidence>
<feature type="transmembrane region" description="Helical" evidence="11">
    <location>
        <begin position="79"/>
        <end position="103"/>
    </location>
</feature>
<dbReference type="GO" id="GO:0046872">
    <property type="term" value="F:metal ion binding"/>
    <property type="evidence" value="ECO:0007669"/>
    <property type="project" value="UniProtKB-KW"/>
</dbReference>
<evidence type="ECO:0000256" key="4">
    <source>
        <dbReference type="ARBA" id="ARBA00022475"/>
    </source>
</evidence>
<keyword evidence="6" id="KW-0479">Metal-binding</keyword>
<dbReference type="Pfam" id="PF06963">
    <property type="entry name" value="FPN1"/>
    <property type="match status" value="1"/>
</dbReference>
<evidence type="ECO:0000256" key="11">
    <source>
        <dbReference type="RuleBase" id="RU365065"/>
    </source>
</evidence>
<feature type="transmembrane region" description="Helical" evidence="11">
    <location>
        <begin position="294"/>
        <end position="320"/>
    </location>
</feature>
<comment type="subcellular location">
    <subcellularLocation>
        <location evidence="1">Basolateral cell membrane</location>
        <topology evidence="1">Multi-pass membrane protein</topology>
    </subcellularLocation>
    <subcellularLocation>
        <location evidence="11">Membrane</location>
        <topology evidence="11">Multi-pass membrane protein</topology>
    </subcellularLocation>
</comment>
<dbReference type="EMBL" id="VWYL01020568">
    <property type="protein sequence ID" value="NXR38121.1"/>
    <property type="molecule type" value="Genomic_DNA"/>
</dbReference>
<keyword evidence="7 11" id="KW-1133">Transmembrane helix</keyword>
<feature type="non-terminal residue" evidence="12">
    <location>
        <position position="566"/>
    </location>
</feature>
<feature type="non-terminal residue" evidence="12">
    <location>
        <position position="1"/>
    </location>
</feature>
<evidence type="ECO:0000256" key="2">
    <source>
        <dbReference type="ARBA" id="ARBA00006279"/>
    </source>
</evidence>
<evidence type="ECO:0000256" key="10">
    <source>
        <dbReference type="ARBA" id="ARBA00023136"/>
    </source>
</evidence>